<name>A0A235B402_9BACL</name>
<accession>A0A235B402</accession>
<dbReference type="Proteomes" id="UP000215459">
    <property type="component" value="Unassembled WGS sequence"/>
</dbReference>
<reference evidence="1 2" key="1">
    <citation type="submission" date="2017-07" db="EMBL/GenBank/DDBJ databases">
        <title>The genome sequence of Paludifilum halophilum highlights mechanisms for microbial adaptation to high salt environemnts.</title>
        <authorList>
            <person name="Belbahri L."/>
        </authorList>
    </citation>
    <scope>NUCLEOTIDE SEQUENCE [LARGE SCALE GENOMIC DNA]</scope>
    <source>
        <strain evidence="1 2">DSM 102817</strain>
    </source>
</reference>
<evidence type="ECO:0000313" key="1">
    <source>
        <dbReference type="EMBL" id="OYD07028.1"/>
    </source>
</evidence>
<dbReference type="AlphaFoldDB" id="A0A235B402"/>
<proteinExistence type="predicted"/>
<dbReference type="InterPro" id="IPR009776">
    <property type="entry name" value="Spore_0_M"/>
</dbReference>
<gene>
    <name evidence="1" type="ORF">CHM34_13950</name>
</gene>
<dbReference type="OrthoDB" id="2987557at2"/>
<dbReference type="EMBL" id="NOWF01000008">
    <property type="protein sequence ID" value="OYD07028.1"/>
    <property type="molecule type" value="Genomic_DNA"/>
</dbReference>
<dbReference type="PANTHER" id="PTHR40053">
    <property type="entry name" value="SPORULATION-CONTROL PROTEIN SPO0M"/>
    <property type="match status" value="1"/>
</dbReference>
<keyword evidence="2" id="KW-1185">Reference proteome</keyword>
<dbReference type="PANTHER" id="PTHR40053:SF1">
    <property type="entry name" value="SPORULATION-CONTROL PROTEIN SPO0M"/>
    <property type="match status" value="1"/>
</dbReference>
<organism evidence="1 2">
    <name type="scientific">Paludifilum halophilum</name>
    <dbReference type="NCBI Taxonomy" id="1642702"/>
    <lineage>
        <taxon>Bacteria</taxon>
        <taxon>Bacillati</taxon>
        <taxon>Bacillota</taxon>
        <taxon>Bacilli</taxon>
        <taxon>Bacillales</taxon>
        <taxon>Thermoactinomycetaceae</taxon>
        <taxon>Paludifilum</taxon>
    </lineage>
</organism>
<comment type="caution">
    <text evidence="1">The sequence shown here is derived from an EMBL/GenBank/DDBJ whole genome shotgun (WGS) entry which is preliminary data.</text>
</comment>
<evidence type="ECO:0000313" key="2">
    <source>
        <dbReference type="Proteomes" id="UP000215459"/>
    </source>
</evidence>
<evidence type="ECO:0008006" key="3">
    <source>
        <dbReference type="Google" id="ProtNLM"/>
    </source>
</evidence>
<dbReference type="Pfam" id="PF07070">
    <property type="entry name" value="Spo0M"/>
    <property type="match status" value="1"/>
</dbReference>
<sequence length="246" mass="28441">MFYKALASLGVGSAKVDTRLERSQYQPGENVKGEVVIRGGSASQVIDDIYLYLVVHYLKGDKKIPFVMQKYHLSESFELQEREYQIIPFQIRLPFDTPMSCGRFPIYLKTGLDIKMAKDPTDMDRIEVFPHPTVEKVLGEIERSGFIMYRLFNEHLPDSKDRPFIQIFQFRPTDRYHGFLDELNLFFDVDSHDVQMDVEICRGTRNLTTSFSWDLEDPDGTLTMNDGGHQDQVSSPAETIQSLLQR</sequence>
<dbReference type="RefSeq" id="WP_094265225.1">
    <property type="nucleotide sequence ID" value="NZ_NOWF01000008.1"/>
</dbReference>
<protein>
    <recommendedName>
        <fullName evidence="3">Sporulation protein SpoOM</fullName>
    </recommendedName>
</protein>